<dbReference type="InterPro" id="IPR014721">
    <property type="entry name" value="Ribsml_uS5_D2-typ_fold_subgr"/>
</dbReference>
<gene>
    <name evidence="13 16" type="primary">thrB</name>
    <name evidence="16" type="ORF">ACFSFW_08885</name>
</gene>
<protein>
    <recommendedName>
        <fullName evidence="4 13">Homoserine kinase</fullName>
        <shortName evidence="13">HK</shortName>
        <shortName evidence="13">HSK</shortName>
        <ecNumber evidence="3 13">2.7.1.39</ecNumber>
    </recommendedName>
</protein>
<comment type="caution">
    <text evidence="16">The sequence shown here is derived from an EMBL/GenBank/DDBJ whole genome shotgun (WGS) entry which is preliminary data.</text>
</comment>
<evidence type="ECO:0000256" key="13">
    <source>
        <dbReference type="HAMAP-Rule" id="MF_00384"/>
    </source>
</evidence>
<dbReference type="InterPro" id="IPR006204">
    <property type="entry name" value="GHMP_kinase_N_dom"/>
</dbReference>
<feature type="domain" description="GHMP kinase N-terminal" evidence="14">
    <location>
        <begin position="61"/>
        <end position="142"/>
    </location>
</feature>
<dbReference type="PROSITE" id="PS00627">
    <property type="entry name" value="GHMP_KINASES_ATP"/>
    <property type="match status" value="1"/>
</dbReference>
<keyword evidence="6 13" id="KW-0808">Transferase</keyword>
<comment type="subcellular location">
    <subcellularLocation>
        <location evidence="13">Cytoplasm</location>
    </subcellularLocation>
</comment>
<evidence type="ECO:0000256" key="9">
    <source>
        <dbReference type="ARBA" id="ARBA00022777"/>
    </source>
</evidence>
<evidence type="ECO:0000259" key="15">
    <source>
        <dbReference type="Pfam" id="PF08544"/>
    </source>
</evidence>
<evidence type="ECO:0000256" key="12">
    <source>
        <dbReference type="ARBA" id="ARBA00049954"/>
    </source>
</evidence>
<feature type="binding site" evidence="13">
    <location>
        <begin position="90"/>
        <end position="100"/>
    </location>
    <ligand>
        <name>ATP</name>
        <dbReference type="ChEBI" id="CHEBI:30616"/>
    </ligand>
</feature>
<feature type="domain" description="GHMP kinase C-terminal" evidence="15">
    <location>
        <begin position="204"/>
        <end position="282"/>
    </location>
</feature>
<keyword evidence="9 13" id="KW-0418">Kinase</keyword>
<comment type="catalytic activity">
    <reaction evidence="11 13">
        <text>L-homoserine + ATP = O-phospho-L-homoserine + ADP + H(+)</text>
        <dbReference type="Rhea" id="RHEA:13985"/>
        <dbReference type="ChEBI" id="CHEBI:15378"/>
        <dbReference type="ChEBI" id="CHEBI:30616"/>
        <dbReference type="ChEBI" id="CHEBI:57476"/>
        <dbReference type="ChEBI" id="CHEBI:57590"/>
        <dbReference type="ChEBI" id="CHEBI:456216"/>
        <dbReference type="EC" id="2.7.1.39"/>
    </reaction>
</comment>
<evidence type="ECO:0000256" key="2">
    <source>
        <dbReference type="ARBA" id="ARBA00007370"/>
    </source>
</evidence>
<dbReference type="NCBIfam" id="TIGR00191">
    <property type="entry name" value="thrB"/>
    <property type="match status" value="1"/>
</dbReference>
<dbReference type="Pfam" id="PF00288">
    <property type="entry name" value="GHMP_kinases_N"/>
    <property type="match status" value="1"/>
</dbReference>
<dbReference type="InterPro" id="IPR013750">
    <property type="entry name" value="GHMP_kinase_C_dom"/>
</dbReference>
<dbReference type="InterPro" id="IPR000870">
    <property type="entry name" value="Homoserine_kinase"/>
</dbReference>
<reference evidence="17" key="1">
    <citation type="journal article" date="2019" name="Int. J. Syst. Evol. Microbiol.">
        <title>The Global Catalogue of Microorganisms (GCM) 10K type strain sequencing project: providing services to taxonomists for standard genome sequencing and annotation.</title>
        <authorList>
            <consortium name="The Broad Institute Genomics Platform"/>
            <consortium name="The Broad Institute Genome Sequencing Center for Infectious Disease"/>
            <person name="Wu L."/>
            <person name="Ma J."/>
        </authorList>
    </citation>
    <scope>NUCLEOTIDE SEQUENCE [LARGE SCALE GENOMIC DNA]</scope>
    <source>
        <strain evidence="17">CCUG 15531</strain>
    </source>
</reference>
<evidence type="ECO:0000256" key="1">
    <source>
        <dbReference type="ARBA" id="ARBA00005015"/>
    </source>
</evidence>
<dbReference type="InterPro" id="IPR006203">
    <property type="entry name" value="GHMP_knse_ATP-bd_CS"/>
</dbReference>
<dbReference type="PIRSF" id="PIRSF000676">
    <property type="entry name" value="Homoser_kin"/>
    <property type="match status" value="1"/>
</dbReference>
<evidence type="ECO:0000256" key="3">
    <source>
        <dbReference type="ARBA" id="ARBA00012078"/>
    </source>
</evidence>
<dbReference type="Proteomes" id="UP001597227">
    <property type="component" value="Unassembled WGS sequence"/>
</dbReference>
<dbReference type="PANTHER" id="PTHR20861:SF1">
    <property type="entry name" value="HOMOSERINE KINASE"/>
    <property type="match status" value="1"/>
</dbReference>
<evidence type="ECO:0000256" key="6">
    <source>
        <dbReference type="ARBA" id="ARBA00022679"/>
    </source>
</evidence>
<comment type="similarity">
    <text evidence="2 13">Belongs to the GHMP kinase family. Homoserine kinase subfamily.</text>
</comment>
<evidence type="ECO:0000256" key="8">
    <source>
        <dbReference type="ARBA" id="ARBA00022741"/>
    </source>
</evidence>
<keyword evidence="10 13" id="KW-0067">ATP-binding</keyword>
<proteinExistence type="inferred from homology"/>
<comment type="pathway">
    <text evidence="1 13">Amino-acid biosynthesis; L-threonine biosynthesis; L-threonine from L-aspartate: step 4/5.</text>
</comment>
<dbReference type="EC" id="2.7.1.39" evidence="3 13"/>
<dbReference type="Gene3D" id="3.30.230.10">
    <property type="match status" value="1"/>
</dbReference>
<dbReference type="Gene3D" id="3.30.70.890">
    <property type="entry name" value="GHMP kinase, C-terminal domain"/>
    <property type="match status" value="1"/>
</dbReference>
<dbReference type="GO" id="GO:0004413">
    <property type="term" value="F:homoserine kinase activity"/>
    <property type="evidence" value="ECO:0007669"/>
    <property type="project" value="UniProtKB-EC"/>
</dbReference>
<keyword evidence="7 13" id="KW-0791">Threonine biosynthesis</keyword>
<dbReference type="EMBL" id="JBHUEK010000010">
    <property type="protein sequence ID" value="MFD1778781.1"/>
    <property type="molecule type" value="Genomic_DNA"/>
</dbReference>
<evidence type="ECO:0000256" key="4">
    <source>
        <dbReference type="ARBA" id="ARBA00017858"/>
    </source>
</evidence>
<keyword evidence="17" id="KW-1185">Reference proteome</keyword>
<keyword evidence="8 13" id="KW-0547">Nucleotide-binding</keyword>
<evidence type="ECO:0000256" key="11">
    <source>
        <dbReference type="ARBA" id="ARBA00049375"/>
    </source>
</evidence>
<sequence>MKFDQAFQIKVPASTANLGPGFDSVGLAVNRYLTLQVEPSQEWEFVLQSEEIADTPTGKDNFIYQIAEKVARTFSYELPPCKVYVHSNIPLARGLGSSAAAIIAAIELVNELCNLQLTNQQKLDLACEFEGHPDNVGASLYGCLVIGSHRGSKDTDLVHVNDLSFDLVVVIPPYELKTKDARSVLPTELSYPEAVKASSISNVMVAALLTKNLALMGKMMELDLFHQQYRAKLIPEFSHIHQVAKNAGAFGVAISGAGPTVICFTECGRGKQLRDELSSAFEGYQVEEVSIEKNGSVLTSLSLHE</sequence>
<evidence type="ECO:0000313" key="16">
    <source>
        <dbReference type="EMBL" id="MFD1778781.1"/>
    </source>
</evidence>
<dbReference type="InterPro" id="IPR020568">
    <property type="entry name" value="Ribosomal_Su5_D2-typ_SF"/>
</dbReference>
<dbReference type="RefSeq" id="WP_304215997.1">
    <property type="nucleotide sequence ID" value="NZ_JBHUEK010000010.1"/>
</dbReference>
<keyword evidence="13" id="KW-0963">Cytoplasm</keyword>
<comment type="function">
    <text evidence="12 13">Catalyzes the ATP-dependent phosphorylation of L-homoserine to L-homoserine phosphate.</text>
</comment>
<dbReference type="PANTHER" id="PTHR20861">
    <property type="entry name" value="HOMOSERINE/4-DIPHOSPHOCYTIDYL-2-C-METHYL-D-ERYTHRITOL KINASE"/>
    <property type="match status" value="1"/>
</dbReference>
<keyword evidence="5 13" id="KW-0028">Amino-acid biosynthesis</keyword>
<organism evidence="16 17">
    <name type="scientific">Fredinandcohnia salidurans</name>
    <dbReference type="NCBI Taxonomy" id="2595041"/>
    <lineage>
        <taxon>Bacteria</taxon>
        <taxon>Bacillati</taxon>
        <taxon>Bacillota</taxon>
        <taxon>Bacilli</taxon>
        <taxon>Bacillales</taxon>
        <taxon>Bacillaceae</taxon>
        <taxon>Fredinandcohnia</taxon>
    </lineage>
</organism>
<dbReference type="PRINTS" id="PR00958">
    <property type="entry name" value="HOMSERKINASE"/>
</dbReference>
<dbReference type="SUPFAM" id="SSF55060">
    <property type="entry name" value="GHMP Kinase, C-terminal domain"/>
    <property type="match status" value="1"/>
</dbReference>
<accession>A0ABW4MMR9</accession>
<dbReference type="HAMAP" id="MF_00384">
    <property type="entry name" value="Homoser_kinase"/>
    <property type="match status" value="1"/>
</dbReference>
<evidence type="ECO:0000256" key="10">
    <source>
        <dbReference type="ARBA" id="ARBA00022840"/>
    </source>
</evidence>
<evidence type="ECO:0000256" key="5">
    <source>
        <dbReference type="ARBA" id="ARBA00022605"/>
    </source>
</evidence>
<evidence type="ECO:0000259" key="14">
    <source>
        <dbReference type="Pfam" id="PF00288"/>
    </source>
</evidence>
<evidence type="ECO:0000256" key="7">
    <source>
        <dbReference type="ARBA" id="ARBA00022697"/>
    </source>
</evidence>
<dbReference type="InterPro" id="IPR036554">
    <property type="entry name" value="GHMP_kinase_C_sf"/>
</dbReference>
<dbReference type="Pfam" id="PF08544">
    <property type="entry name" value="GHMP_kinases_C"/>
    <property type="match status" value="1"/>
</dbReference>
<evidence type="ECO:0000313" key="17">
    <source>
        <dbReference type="Proteomes" id="UP001597227"/>
    </source>
</evidence>
<name>A0ABW4MMR9_9BACI</name>
<dbReference type="SUPFAM" id="SSF54211">
    <property type="entry name" value="Ribosomal protein S5 domain 2-like"/>
    <property type="match status" value="1"/>
</dbReference>